<keyword evidence="1" id="KW-0732">Signal</keyword>
<dbReference type="EMBL" id="JBHSZO010000004">
    <property type="protein sequence ID" value="MFC7217293.1"/>
    <property type="molecule type" value="Genomic_DNA"/>
</dbReference>
<comment type="caution">
    <text evidence="2">The sequence shown here is derived from an EMBL/GenBank/DDBJ whole genome shotgun (WGS) entry which is preliminary data.</text>
</comment>
<evidence type="ECO:0000313" key="3">
    <source>
        <dbReference type="Proteomes" id="UP001596413"/>
    </source>
</evidence>
<keyword evidence="3" id="KW-1185">Reference proteome</keyword>
<reference evidence="3" key="1">
    <citation type="journal article" date="2019" name="Int. J. Syst. Evol. Microbiol.">
        <title>The Global Catalogue of Microorganisms (GCM) 10K type strain sequencing project: providing services to taxonomists for standard genome sequencing and annotation.</title>
        <authorList>
            <consortium name="The Broad Institute Genomics Platform"/>
            <consortium name="The Broad Institute Genome Sequencing Center for Infectious Disease"/>
            <person name="Wu L."/>
            <person name="Ma J."/>
        </authorList>
    </citation>
    <scope>NUCLEOTIDE SEQUENCE [LARGE SCALE GENOMIC DNA]</scope>
    <source>
        <strain evidence="3">CGMCC 1.13681</strain>
    </source>
</reference>
<gene>
    <name evidence="2" type="ORF">ACFQLX_03780</name>
</gene>
<dbReference type="RefSeq" id="WP_386411872.1">
    <property type="nucleotide sequence ID" value="NZ_JBHSZO010000004.1"/>
</dbReference>
<evidence type="ECO:0008006" key="4">
    <source>
        <dbReference type="Google" id="ProtNLM"/>
    </source>
</evidence>
<proteinExistence type="predicted"/>
<accession>A0ABW2GCK8</accession>
<name>A0ABW2GCK8_9ACTN</name>
<evidence type="ECO:0000313" key="2">
    <source>
        <dbReference type="EMBL" id="MFC7217293.1"/>
    </source>
</evidence>
<sequence>MRSAAIRRTVLTASAVSLALLATACGGEEKGGAAEAKADKPAAKALSAAELEKRVLAAGDVKDHKVEKPGKDDLPDSDALTVDKPGCEPVARALGALPMGKPAASVHRIATWESAKAKKGMPKTEDLMDMSEKEIEDATLDSMDITKTMLSLSSYDADAAEKALATLREARGTCAGGFTMSDGGEKQQVTKIVEEKSAAGGDALSWTVSTKLDGTEADTKLTVLRQGPTLATFVSFNIAAVTRGEAYPQPTEVITAQAAKLG</sequence>
<dbReference type="PROSITE" id="PS51257">
    <property type="entry name" value="PROKAR_LIPOPROTEIN"/>
    <property type="match status" value="1"/>
</dbReference>
<organism evidence="2 3">
    <name type="scientific">Streptomyces polyrhachis</name>
    <dbReference type="NCBI Taxonomy" id="1282885"/>
    <lineage>
        <taxon>Bacteria</taxon>
        <taxon>Bacillati</taxon>
        <taxon>Actinomycetota</taxon>
        <taxon>Actinomycetes</taxon>
        <taxon>Kitasatosporales</taxon>
        <taxon>Streptomycetaceae</taxon>
        <taxon>Streptomyces</taxon>
    </lineage>
</organism>
<feature type="chain" id="PRO_5047382960" description="Lipoprotein" evidence="1">
    <location>
        <begin position="25"/>
        <end position="262"/>
    </location>
</feature>
<dbReference type="Proteomes" id="UP001596413">
    <property type="component" value="Unassembled WGS sequence"/>
</dbReference>
<feature type="signal peptide" evidence="1">
    <location>
        <begin position="1"/>
        <end position="24"/>
    </location>
</feature>
<protein>
    <recommendedName>
        <fullName evidence="4">Lipoprotein</fullName>
    </recommendedName>
</protein>
<evidence type="ECO:0000256" key="1">
    <source>
        <dbReference type="SAM" id="SignalP"/>
    </source>
</evidence>